<dbReference type="Proteomes" id="UP000317593">
    <property type="component" value="Unassembled WGS sequence"/>
</dbReference>
<reference evidence="2 3" key="1">
    <citation type="submission" date="2017-05" db="EMBL/GenBank/DDBJ databases">
        <authorList>
            <person name="Varghese N."/>
            <person name="Submissions S."/>
        </authorList>
    </citation>
    <scope>NUCLEOTIDE SEQUENCE [LARGE SCALE GENOMIC DNA]</scope>
    <source>
        <strain evidence="2 3">DSM 21194</strain>
    </source>
</reference>
<proteinExistence type="predicted"/>
<dbReference type="InterPro" id="IPR014188">
    <property type="entry name" value="Acrylyl-CoA_reductase_AcuI"/>
</dbReference>
<dbReference type="EMBL" id="FXTH01000001">
    <property type="protein sequence ID" value="SMO34753.1"/>
    <property type="molecule type" value="Genomic_DNA"/>
</dbReference>
<organism evidence="2 3">
    <name type="scientific">Fodinibius sediminis</name>
    <dbReference type="NCBI Taxonomy" id="1214077"/>
    <lineage>
        <taxon>Bacteria</taxon>
        <taxon>Pseudomonadati</taxon>
        <taxon>Balneolota</taxon>
        <taxon>Balneolia</taxon>
        <taxon>Balneolales</taxon>
        <taxon>Balneolaceae</taxon>
        <taxon>Fodinibius</taxon>
    </lineage>
</organism>
<accession>A0A521AIZ0</accession>
<dbReference type="SMART" id="SM00829">
    <property type="entry name" value="PKS_ER"/>
    <property type="match status" value="1"/>
</dbReference>
<dbReference type="InterPro" id="IPR051397">
    <property type="entry name" value="Zn-ADH-like_protein"/>
</dbReference>
<dbReference type="AlphaFoldDB" id="A0A521AIZ0"/>
<dbReference type="InterPro" id="IPR013149">
    <property type="entry name" value="ADH-like_C"/>
</dbReference>
<dbReference type="Pfam" id="PF00107">
    <property type="entry name" value="ADH_zinc_N"/>
    <property type="match status" value="1"/>
</dbReference>
<evidence type="ECO:0000313" key="2">
    <source>
        <dbReference type="EMBL" id="SMO34753.1"/>
    </source>
</evidence>
<protein>
    <submittedName>
        <fullName evidence="2">Putative quinone oxidoreductase, YhdH/YhfP family</fullName>
    </submittedName>
</protein>
<evidence type="ECO:0000313" key="3">
    <source>
        <dbReference type="Proteomes" id="UP000317593"/>
    </source>
</evidence>
<dbReference type="NCBIfam" id="TIGR02823">
    <property type="entry name" value="oxido_YhdH"/>
    <property type="match status" value="1"/>
</dbReference>
<keyword evidence="3" id="KW-1185">Reference proteome</keyword>
<dbReference type="InterPro" id="IPR020843">
    <property type="entry name" value="ER"/>
</dbReference>
<dbReference type="SUPFAM" id="SSF51735">
    <property type="entry name" value="NAD(P)-binding Rossmann-fold domains"/>
    <property type="match status" value="1"/>
</dbReference>
<dbReference type="Gene3D" id="3.40.50.720">
    <property type="entry name" value="NAD(P)-binding Rossmann-like Domain"/>
    <property type="match status" value="1"/>
</dbReference>
<dbReference type="OrthoDB" id="9805663at2"/>
<dbReference type="PANTHER" id="PTHR43677:SF1">
    <property type="entry name" value="ACRYLYL-COA REDUCTASE ACUI-RELATED"/>
    <property type="match status" value="1"/>
</dbReference>
<dbReference type="SUPFAM" id="SSF50129">
    <property type="entry name" value="GroES-like"/>
    <property type="match status" value="1"/>
</dbReference>
<dbReference type="PANTHER" id="PTHR43677">
    <property type="entry name" value="SHORT-CHAIN DEHYDROGENASE/REDUCTASE"/>
    <property type="match status" value="1"/>
</dbReference>
<dbReference type="InterPro" id="IPR013154">
    <property type="entry name" value="ADH-like_N"/>
</dbReference>
<dbReference type="Pfam" id="PF08240">
    <property type="entry name" value="ADH_N"/>
    <property type="match status" value="1"/>
</dbReference>
<feature type="domain" description="Enoyl reductase (ER)" evidence="1">
    <location>
        <begin position="13"/>
        <end position="328"/>
    </location>
</feature>
<dbReference type="GO" id="GO:0043957">
    <property type="term" value="F:acryloyl-CoA reductase (NADPH) activity"/>
    <property type="evidence" value="ECO:0007669"/>
    <property type="project" value="TreeGrafter"/>
</dbReference>
<dbReference type="Gene3D" id="3.90.180.10">
    <property type="entry name" value="Medium-chain alcohol dehydrogenases, catalytic domain"/>
    <property type="match status" value="1"/>
</dbReference>
<dbReference type="InterPro" id="IPR011032">
    <property type="entry name" value="GroES-like_sf"/>
</dbReference>
<dbReference type="CDD" id="cd05280">
    <property type="entry name" value="MDR_yhdh_yhfp"/>
    <property type="match status" value="1"/>
</dbReference>
<name>A0A521AIZ0_9BACT</name>
<evidence type="ECO:0000259" key="1">
    <source>
        <dbReference type="SMART" id="SM00829"/>
    </source>
</evidence>
<gene>
    <name evidence="2" type="ORF">SAMN06265218_101156</name>
</gene>
<sequence>MTNTFRALVVEETADDQFHRSVRQWPVDQLPEHAVLVRVHYSSLNYKDALSASGDKGVTRQYPHIPGIDAAGVVQKSRNARFHQGDRVIVTSYDLGQNTPGGFGQFIRVPASWVVPLPEGLTLRESMALGTAGLTAAIGVHHLRQHQVKPDGGDVLVTGATGGVGTMAISILARLGYEVAAATGKTNRASFLKKIGAHSVIQRDEVQDQSGRPLLSSRWAGAIDTVGGRMLDTALRQTQPNGTVSCCGNVAGGELHTSVYPFILRGITLAGIDSGNCPMRLRRQLWEHLATSWKPRHLEEISRECSLDELSTEIDKILEGGQVGRVVVKH</sequence>
<dbReference type="InterPro" id="IPR036291">
    <property type="entry name" value="NAD(P)-bd_dom_sf"/>
</dbReference>
<dbReference type="RefSeq" id="WP_142712628.1">
    <property type="nucleotide sequence ID" value="NZ_FXTH01000001.1"/>
</dbReference>